<dbReference type="InterPro" id="IPR000440">
    <property type="entry name" value="NADH_UbQ/plastoQ_OxRdtase_su3"/>
</dbReference>
<dbReference type="Pfam" id="PF00507">
    <property type="entry name" value="Oxidored_q4"/>
    <property type="match status" value="1"/>
</dbReference>
<evidence type="ECO:0000256" key="11">
    <source>
        <dbReference type="HAMAP-Rule" id="MF_01394"/>
    </source>
</evidence>
<dbReference type="Proteomes" id="UP000697710">
    <property type="component" value="Unassembled WGS sequence"/>
</dbReference>
<dbReference type="GO" id="GO:0005886">
    <property type="term" value="C:plasma membrane"/>
    <property type="evidence" value="ECO:0007669"/>
    <property type="project" value="UniProtKB-SubCell"/>
</dbReference>
<evidence type="ECO:0000256" key="7">
    <source>
        <dbReference type="ARBA" id="ARBA00022967"/>
    </source>
</evidence>
<dbReference type="PANTHER" id="PTHR11058:SF22">
    <property type="entry name" value="NADH-QUINONE OXIDOREDUCTASE SUBUNIT A"/>
    <property type="match status" value="1"/>
</dbReference>
<keyword evidence="7 11" id="KW-1278">Translocase</keyword>
<dbReference type="AlphaFoldDB" id="A0A956RRF0"/>
<proteinExistence type="inferred from homology"/>
<evidence type="ECO:0000256" key="4">
    <source>
        <dbReference type="ARBA" id="ARBA00022475"/>
    </source>
</evidence>
<keyword evidence="6 11" id="KW-0874">Quinone</keyword>
<reference evidence="13" key="1">
    <citation type="submission" date="2020-04" db="EMBL/GenBank/DDBJ databases">
        <authorList>
            <person name="Zhang T."/>
        </authorList>
    </citation>
    <scope>NUCLEOTIDE SEQUENCE</scope>
    <source>
        <strain evidence="13">HKST-UBA01</strain>
    </source>
</reference>
<evidence type="ECO:0000313" key="14">
    <source>
        <dbReference type="Proteomes" id="UP000697710"/>
    </source>
</evidence>
<feature type="transmembrane region" description="Helical" evidence="11">
    <location>
        <begin position="6"/>
        <end position="28"/>
    </location>
</feature>
<comment type="catalytic activity">
    <reaction evidence="11 12">
        <text>a quinone + NADH + 5 H(+)(in) = a quinol + NAD(+) + 4 H(+)(out)</text>
        <dbReference type="Rhea" id="RHEA:57888"/>
        <dbReference type="ChEBI" id="CHEBI:15378"/>
        <dbReference type="ChEBI" id="CHEBI:24646"/>
        <dbReference type="ChEBI" id="CHEBI:57540"/>
        <dbReference type="ChEBI" id="CHEBI:57945"/>
        <dbReference type="ChEBI" id="CHEBI:132124"/>
    </reaction>
</comment>
<keyword evidence="4 11" id="KW-1003">Cell membrane</keyword>
<dbReference type="GO" id="GO:0050136">
    <property type="term" value="F:NADH dehydrogenase (quinone) (non-electrogenic) activity"/>
    <property type="evidence" value="ECO:0007669"/>
    <property type="project" value="UniProtKB-UniRule"/>
</dbReference>
<keyword evidence="13" id="KW-0560">Oxidoreductase</keyword>
<comment type="similarity">
    <text evidence="2 11 12">Belongs to the complex I subunit 3 family.</text>
</comment>
<keyword evidence="3 11" id="KW-0813">Transport</keyword>
<dbReference type="HAMAP" id="MF_01394">
    <property type="entry name" value="NDH1_NuoA"/>
    <property type="match status" value="1"/>
</dbReference>
<keyword evidence="8 11" id="KW-1133">Transmembrane helix</keyword>
<comment type="subunit">
    <text evidence="11">NDH-1 is composed of 14 different subunits. Subunits NuoA, H, J, K, L, M, N constitute the membrane sector of the complex.</text>
</comment>
<sequence length="127" mass="14236">MESYLPIILVLAVAAVLGGLCLGVSFWLGPRRRDTAVAFPEKEATYECGIPPRGTVHIRFFVRFFLVALLFLLFDLEAAFLYPWVVVYRAFLADGRGLFALAEMGVFVGVLVIGFVYVWKKGGLEWQ</sequence>
<dbReference type="GO" id="GO:0008137">
    <property type="term" value="F:NADH dehydrogenase (ubiquinone) activity"/>
    <property type="evidence" value="ECO:0007669"/>
    <property type="project" value="InterPro"/>
</dbReference>
<dbReference type="InterPro" id="IPR023043">
    <property type="entry name" value="NAD(P)H_OxRDtase_bac/plastid"/>
</dbReference>
<reference evidence="13" key="2">
    <citation type="journal article" date="2021" name="Microbiome">
        <title>Successional dynamics and alternative stable states in a saline activated sludge microbial community over 9 years.</title>
        <authorList>
            <person name="Wang Y."/>
            <person name="Ye J."/>
            <person name="Ju F."/>
            <person name="Liu L."/>
            <person name="Boyd J.A."/>
            <person name="Deng Y."/>
            <person name="Parks D.H."/>
            <person name="Jiang X."/>
            <person name="Yin X."/>
            <person name="Woodcroft B.J."/>
            <person name="Tyson G.W."/>
            <person name="Hugenholtz P."/>
            <person name="Polz M.F."/>
            <person name="Zhang T."/>
        </authorList>
    </citation>
    <scope>NUCLEOTIDE SEQUENCE</scope>
    <source>
        <strain evidence="13">HKST-UBA01</strain>
    </source>
</reference>
<comment type="function">
    <text evidence="11">NDH-1 shuttles electrons from NADH, via FMN and iron-sulfur (Fe-S) centers, to quinones in the respiratory chain. The immediate electron acceptor for the enzyme in this species is believed to be ubiquinone. Couples the redox reaction to proton translocation (for every two electrons transferred, four hydrogen ions are translocated across the cytoplasmic membrane), and thus conserves the redox energy in a proton gradient.</text>
</comment>
<dbReference type="InterPro" id="IPR038430">
    <property type="entry name" value="NDAH_ubi_oxred_su3_sf"/>
</dbReference>
<dbReference type="PANTHER" id="PTHR11058">
    <property type="entry name" value="NADH-UBIQUINONE OXIDOREDUCTASE CHAIN 3"/>
    <property type="match status" value="1"/>
</dbReference>
<evidence type="ECO:0000256" key="6">
    <source>
        <dbReference type="ARBA" id="ARBA00022719"/>
    </source>
</evidence>
<evidence type="ECO:0000256" key="5">
    <source>
        <dbReference type="ARBA" id="ARBA00022692"/>
    </source>
</evidence>
<evidence type="ECO:0000256" key="3">
    <source>
        <dbReference type="ARBA" id="ARBA00022448"/>
    </source>
</evidence>
<keyword evidence="11" id="KW-0830">Ubiquinone</keyword>
<evidence type="ECO:0000256" key="2">
    <source>
        <dbReference type="ARBA" id="ARBA00008472"/>
    </source>
</evidence>
<evidence type="ECO:0000256" key="9">
    <source>
        <dbReference type="ARBA" id="ARBA00023027"/>
    </source>
</evidence>
<dbReference type="EMBL" id="JAGQHR010001080">
    <property type="protein sequence ID" value="MCA9730273.1"/>
    <property type="molecule type" value="Genomic_DNA"/>
</dbReference>
<dbReference type="GO" id="GO:0048038">
    <property type="term" value="F:quinone binding"/>
    <property type="evidence" value="ECO:0007669"/>
    <property type="project" value="UniProtKB-KW"/>
</dbReference>
<keyword evidence="5 11" id="KW-0812">Transmembrane</keyword>
<comment type="caution">
    <text evidence="13">The sequence shown here is derived from an EMBL/GenBank/DDBJ whole genome shotgun (WGS) entry which is preliminary data.</text>
</comment>
<protein>
    <recommendedName>
        <fullName evidence="11">NADH-quinone oxidoreductase subunit A</fullName>
        <ecNumber evidence="11">7.1.1.-</ecNumber>
    </recommendedName>
    <alternativeName>
        <fullName evidence="11">NADH dehydrogenase I subunit A</fullName>
    </alternativeName>
    <alternativeName>
        <fullName evidence="11">NDH-1 subunit A</fullName>
    </alternativeName>
    <alternativeName>
        <fullName evidence="11">NUO1</fullName>
    </alternativeName>
</protein>
<keyword evidence="9 11" id="KW-0520">NAD</keyword>
<evidence type="ECO:0000313" key="13">
    <source>
        <dbReference type="EMBL" id="MCA9730273.1"/>
    </source>
</evidence>
<dbReference type="GO" id="GO:0030964">
    <property type="term" value="C:NADH dehydrogenase complex"/>
    <property type="evidence" value="ECO:0007669"/>
    <property type="project" value="TreeGrafter"/>
</dbReference>
<feature type="transmembrane region" description="Helical" evidence="11">
    <location>
        <begin position="97"/>
        <end position="119"/>
    </location>
</feature>
<dbReference type="Gene3D" id="1.20.58.1610">
    <property type="entry name" value="NADH:ubiquinone/plastoquinone oxidoreductase, chain 3"/>
    <property type="match status" value="1"/>
</dbReference>
<accession>A0A956RRF0</accession>
<keyword evidence="10 11" id="KW-0472">Membrane</keyword>
<evidence type="ECO:0000256" key="1">
    <source>
        <dbReference type="ARBA" id="ARBA00004141"/>
    </source>
</evidence>
<name>A0A956RRF0_UNCEI</name>
<organism evidence="13 14">
    <name type="scientific">Eiseniibacteriota bacterium</name>
    <dbReference type="NCBI Taxonomy" id="2212470"/>
    <lineage>
        <taxon>Bacteria</taxon>
        <taxon>Candidatus Eiseniibacteriota</taxon>
    </lineage>
</organism>
<dbReference type="EC" id="7.1.1.-" evidence="11"/>
<evidence type="ECO:0000256" key="10">
    <source>
        <dbReference type="ARBA" id="ARBA00023136"/>
    </source>
</evidence>
<feature type="transmembrane region" description="Helical" evidence="11">
    <location>
        <begin position="60"/>
        <end position="85"/>
    </location>
</feature>
<evidence type="ECO:0000256" key="12">
    <source>
        <dbReference type="RuleBase" id="RU003639"/>
    </source>
</evidence>
<gene>
    <name evidence="13" type="primary">ndhC</name>
    <name evidence="11" type="synonym">nuoA</name>
    <name evidence="13" type="ORF">KC729_21510</name>
</gene>
<comment type="subcellular location">
    <subcellularLocation>
        <location evidence="11 12">Cell membrane</location>
        <topology evidence="11 12">Multi-pass membrane protein</topology>
    </subcellularLocation>
    <subcellularLocation>
        <location evidence="1">Membrane</location>
        <topology evidence="1">Multi-pass membrane protein</topology>
    </subcellularLocation>
</comment>
<evidence type="ECO:0000256" key="8">
    <source>
        <dbReference type="ARBA" id="ARBA00022989"/>
    </source>
</evidence>